<proteinExistence type="predicted"/>
<evidence type="ECO:0000256" key="2">
    <source>
        <dbReference type="ARBA" id="ARBA00004532"/>
    </source>
</evidence>
<dbReference type="GO" id="GO:0042151">
    <property type="term" value="C:nematocyst"/>
    <property type="evidence" value="ECO:0007669"/>
    <property type="project" value="UniProtKB-SubCell"/>
</dbReference>
<dbReference type="Gene3D" id="2.60.270.20">
    <property type="entry name" value="Cytolysin/lectin"/>
    <property type="match status" value="1"/>
</dbReference>
<keyword evidence="3" id="KW-1052">Target cell membrane</keyword>
<dbReference type="SUPFAM" id="SSF63724">
    <property type="entry name" value="Cytolysin/lectin"/>
    <property type="match status" value="1"/>
</dbReference>
<dbReference type="InterPro" id="IPR050677">
    <property type="entry name" value="Actinoporin_PFT"/>
</dbReference>
<evidence type="ECO:0000313" key="7">
    <source>
        <dbReference type="Proteomes" id="UP000796761"/>
    </source>
</evidence>
<dbReference type="EMBL" id="SWJQ01002750">
    <property type="protein sequence ID" value="TRZ06212.1"/>
    <property type="molecule type" value="Genomic_DNA"/>
</dbReference>
<comment type="caution">
    <text evidence="6">The sequence shown here is derived from an EMBL/GenBank/DDBJ whole genome shotgun (WGS) entry which is preliminary data.</text>
</comment>
<comment type="subcellular location">
    <subcellularLocation>
        <location evidence="2">Nematocyst</location>
    </subcellularLocation>
    <subcellularLocation>
        <location evidence="1">Target cell membrane</location>
    </subcellularLocation>
</comment>
<name>A0A8K1D734_9PASS</name>
<dbReference type="InterPro" id="IPR015926">
    <property type="entry name" value="Cytolysin/lectin"/>
</dbReference>
<evidence type="ECO:0000256" key="1">
    <source>
        <dbReference type="ARBA" id="ARBA00004175"/>
    </source>
</evidence>
<dbReference type="AlphaFoldDB" id="A0A8K1D734"/>
<gene>
    <name evidence="6" type="ORF">HGM15179_020895</name>
</gene>
<organism evidence="6 7">
    <name type="scientific">Zosterops borbonicus</name>
    <dbReference type="NCBI Taxonomy" id="364589"/>
    <lineage>
        <taxon>Eukaryota</taxon>
        <taxon>Metazoa</taxon>
        <taxon>Chordata</taxon>
        <taxon>Craniata</taxon>
        <taxon>Vertebrata</taxon>
        <taxon>Euteleostomi</taxon>
        <taxon>Archelosauria</taxon>
        <taxon>Archosauria</taxon>
        <taxon>Dinosauria</taxon>
        <taxon>Saurischia</taxon>
        <taxon>Theropoda</taxon>
        <taxon>Coelurosauria</taxon>
        <taxon>Aves</taxon>
        <taxon>Neognathae</taxon>
        <taxon>Neoaves</taxon>
        <taxon>Telluraves</taxon>
        <taxon>Australaves</taxon>
        <taxon>Passeriformes</taxon>
        <taxon>Sylvioidea</taxon>
        <taxon>Zosteropidae</taxon>
        <taxon>Zosterops</taxon>
    </lineage>
</organism>
<reference evidence="6" key="1">
    <citation type="submission" date="2019-04" db="EMBL/GenBank/DDBJ databases">
        <title>Genome assembly of Zosterops borbonicus 15179.</title>
        <authorList>
            <person name="Leroy T."/>
            <person name="Anselmetti Y."/>
            <person name="Tilak M.-K."/>
            <person name="Nabholz B."/>
        </authorList>
    </citation>
    <scope>NUCLEOTIDE SEQUENCE</scope>
    <source>
        <strain evidence="6">HGM_15179</strain>
        <tissue evidence="6">Muscle</tissue>
    </source>
</reference>
<evidence type="ECO:0000313" key="6">
    <source>
        <dbReference type="EMBL" id="TRZ06212.1"/>
    </source>
</evidence>
<evidence type="ECO:0000256" key="5">
    <source>
        <dbReference type="ARBA" id="ARBA00023331"/>
    </source>
</evidence>
<dbReference type="GO" id="GO:0044218">
    <property type="term" value="C:other organism cell membrane"/>
    <property type="evidence" value="ECO:0007669"/>
    <property type="project" value="UniProtKB-KW"/>
</dbReference>
<keyword evidence="5" id="KW-0166">Nematocyst</keyword>
<evidence type="ECO:0000256" key="4">
    <source>
        <dbReference type="ARBA" id="ARBA00023298"/>
    </source>
</evidence>
<protein>
    <submittedName>
        <fullName evidence="6">Uncharacterized protein</fullName>
    </submittedName>
</protein>
<dbReference type="PANTHER" id="PTHR40388:SF1">
    <property type="entry name" value="BRYOPORIN"/>
    <property type="match status" value="1"/>
</dbReference>
<dbReference type="PANTHER" id="PTHR40388">
    <property type="entry name" value="BRYOPORIN"/>
    <property type="match status" value="1"/>
</dbReference>
<accession>A0A8K1D734</accession>
<evidence type="ECO:0000256" key="3">
    <source>
        <dbReference type="ARBA" id="ARBA00022537"/>
    </source>
</evidence>
<keyword evidence="4" id="KW-0472">Membrane</keyword>
<keyword evidence="4" id="KW-1053">Target membrane</keyword>
<dbReference type="Proteomes" id="UP000796761">
    <property type="component" value="Unassembled WGS sequence"/>
</dbReference>
<keyword evidence="7" id="KW-1185">Reference proteome</keyword>
<dbReference type="OrthoDB" id="9218270at2759"/>
<sequence>MGLNSSRSVEIYISNNTQKITLKNPRIYLYSGHSLKFPQPLVFPGSSSSWKFMNNSSFWGCNGVLAFEAESFTLAIYFSNPIDYNRFPMEMGLELSLDRVHRGHLEAAYDRLVTISRASSKGNFMFPFVILKESQKQAQLSTGLVKVTATVSRGQNAVVRVQVEDQSNSGSEDRTETLFQARMSKSENLPVLWELMDSPRTTRIA</sequence>